<dbReference type="AlphaFoldDB" id="A0A448IDF7"/>
<dbReference type="SUPFAM" id="SSF48264">
    <property type="entry name" value="Cytochrome P450"/>
    <property type="match status" value="1"/>
</dbReference>
<evidence type="ECO:0000313" key="2">
    <source>
        <dbReference type="Proteomes" id="UP000282551"/>
    </source>
</evidence>
<dbReference type="Gene3D" id="1.10.630.10">
    <property type="entry name" value="Cytochrome P450"/>
    <property type="match status" value="1"/>
</dbReference>
<dbReference type="GO" id="GO:0016705">
    <property type="term" value="F:oxidoreductase activity, acting on paired donors, with incorporation or reduction of molecular oxygen"/>
    <property type="evidence" value="ECO:0007669"/>
    <property type="project" value="InterPro"/>
</dbReference>
<dbReference type="EMBL" id="LR134355">
    <property type="protein sequence ID" value="VEG50523.1"/>
    <property type="molecule type" value="Genomic_DNA"/>
</dbReference>
<dbReference type="RefSeq" id="WP_235666276.1">
    <property type="nucleotide sequence ID" value="NZ_AP022604.1"/>
</dbReference>
<dbReference type="InterPro" id="IPR036396">
    <property type="entry name" value="Cyt_P450_sf"/>
</dbReference>
<dbReference type="GO" id="GO:0004497">
    <property type="term" value="F:monooxygenase activity"/>
    <property type="evidence" value="ECO:0007669"/>
    <property type="project" value="InterPro"/>
</dbReference>
<gene>
    <name evidence="1" type="ORF">NCTC10485_04841</name>
</gene>
<sequence>MTALLPPVNATAKHRLQSAAAAVTARYPSHERPLAAPPPGSGLRPVLGTYGFPVLGHILSTLADPLQFARDRYQRYGPVWWAGGVGFRVVSLMGPEALETAWINKDKPRSTDELAGHGVSE</sequence>
<reference evidence="1 2" key="1">
    <citation type="submission" date="2018-12" db="EMBL/GenBank/DDBJ databases">
        <authorList>
            <consortium name="Pathogen Informatics"/>
        </authorList>
    </citation>
    <scope>NUCLEOTIDE SEQUENCE [LARGE SCALE GENOMIC DNA]</scope>
    <source>
        <strain evidence="1 2">NCTC10485</strain>
    </source>
</reference>
<dbReference type="Proteomes" id="UP000282551">
    <property type="component" value="Chromosome"/>
</dbReference>
<accession>A0A448IDF7</accession>
<proteinExistence type="predicted"/>
<dbReference type="GO" id="GO:0020037">
    <property type="term" value="F:heme binding"/>
    <property type="evidence" value="ECO:0007669"/>
    <property type="project" value="InterPro"/>
</dbReference>
<organism evidence="1 2">
    <name type="scientific">Mycolicibacterium chitae</name>
    <name type="common">Mycobacterium chitae</name>
    <dbReference type="NCBI Taxonomy" id="1792"/>
    <lineage>
        <taxon>Bacteria</taxon>
        <taxon>Bacillati</taxon>
        <taxon>Actinomycetota</taxon>
        <taxon>Actinomycetes</taxon>
        <taxon>Mycobacteriales</taxon>
        <taxon>Mycobacteriaceae</taxon>
        <taxon>Mycolicibacterium</taxon>
    </lineage>
</organism>
<protein>
    <submittedName>
        <fullName evidence="1">Cytochrome P450</fullName>
    </submittedName>
</protein>
<name>A0A448IDF7_MYCCI</name>
<dbReference type="GO" id="GO:0005506">
    <property type="term" value="F:iron ion binding"/>
    <property type="evidence" value="ECO:0007669"/>
    <property type="project" value="InterPro"/>
</dbReference>
<evidence type="ECO:0000313" key="1">
    <source>
        <dbReference type="EMBL" id="VEG50523.1"/>
    </source>
</evidence>
<keyword evidence="2" id="KW-1185">Reference proteome</keyword>